<accession>A0A1E3QQY7</accession>
<proteinExistence type="predicted"/>
<dbReference type="OrthoDB" id="1914839at2759"/>
<reference evidence="3" key="1">
    <citation type="submission" date="2016-05" db="EMBL/GenBank/DDBJ databases">
        <title>Comparative genomics of biotechnologically important yeasts.</title>
        <authorList>
            <consortium name="DOE Joint Genome Institute"/>
            <person name="Riley R."/>
            <person name="Haridas S."/>
            <person name="Wolfe K.H."/>
            <person name="Lopes M.R."/>
            <person name="Hittinger C.T."/>
            <person name="Goker M."/>
            <person name="Salamov A."/>
            <person name="Wisecaver J."/>
            <person name="Long T.M."/>
            <person name="Aerts A.L."/>
            <person name="Barry K."/>
            <person name="Choi C."/>
            <person name="Clum A."/>
            <person name="Coughlan A.Y."/>
            <person name="Deshpande S."/>
            <person name="Douglass A.P."/>
            <person name="Hanson S.J."/>
            <person name="Klenk H.-P."/>
            <person name="Labutti K."/>
            <person name="Lapidus A."/>
            <person name="Lindquist E."/>
            <person name="Lipzen A."/>
            <person name="Meier-Kolthoff J.P."/>
            <person name="Ohm R.A."/>
            <person name="Otillar R.P."/>
            <person name="Pangilinan J."/>
            <person name="Peng Y."/>
            <person name="Rokas A."/>
            <person name="Rosa C.A."/>
            <person name="Scheuner C."/>
            <person name="Sibirny A.A."/>
            <person name="Slot J.C."/>
            <person name="Stielow J.B."/>
            <person name="Sun H."/>
            <person name="Kurtzman C.P."/>
            <person name="Blackwell M."/>
            <person name="Grigoriev I.V."/>
            <person name="Jeffries T.W."/>
        </authorList>
    </citation>
    <scope>NUCLEOTIDE SEQUENCE [LARGE SCALE GENOMIC DNA]</scope>
    <source>
        <strain evidence="3">NRRL Y-12698</strain>
    </source>
</reference>
<evidence type="ECO:0000256" key="1">
    <source>
        <dbReference type="PROSITE-ProRule" id="PRU00339"/>
    </source>
</evidence>
<dbReference type="EMBL" id="KV454430">
    <property type="protein sequence ID" value="ODQ80126.1"/>
    <property type="molecule type" value="Genomic_DNA"/>
</dbReference>
<dbReference type="RefSeq" id="XP_018985454.1">
    <property type="nucleotide sequence ID" value="XM_019128657.1"/>
</dbReference>
<organism evidence="2 3">
    <name type="scientific">Babjeviella inositovora NRRL Y-12698</name>
    <dbReference type="NCBI Taxonomy" id="984486"/>
    <lineage>
        <taxon>Eukaryota</taxon>
        <taxon>Fungi</taxon>
        <taxon>Dikarya</taxon>
        <taxon>Ascomycota</taxon>
        <taxon>Saccharomycotina</taxon>
        <taxon>Pichiomycetes</taxon>
        <taxon>Serinales incertae sedis</taxon>
        <taxon>Babjeviella</taxon>
    </lineage>
</organism>
<dbReference type="Gene3D" id="1.25.40.10">
    <property type="entry name" value="Tetratricopeptide repeat domain"/>
    <property type="match status" value="2"/>
</dbReference>
<feature type="repeat" description="TPR" evidence="1">
    <location>
        <begin position="36"/>
        <end position="69"/>
    </location>
</feature>
<dbReference type="GeneID" id="30146510"/>
<protein>
    <submittedName>
        <fullName evidence="2">Uncharacterized protein</fullName>
    </submittedName>
</protein>
<dbReference type="CDD" id="cd24142">
    <property type="entry name" value="ACL4-like"/>
    <property type="match status" value="1"/>
</dbReference>
<dbReference type="InterPro" id="IPR011990">
    <property type="entry name" value="TPR-like_helical_dom_sf"/>
</dbReference>
<dbReference type="AlphaFoldDB" id="A0A1E3QQY7"/>
<dbReference type="PROSITE" id="PS50005">
    <property type="entry name" value="TPR"/>
    <property type="match status" value="1"/>
</dbReference>
<dbReference type="InterPro" id="IPR019734">
    <property type="entry name" value="TPR_rpt"/>
</dbReference>
<dbReference type="SUPFAM" id="SSF48452">
    <property type="entry name" value="TPR-like"/>
    <property type="match status" value="1"/>
</dbReference>
<dbReference type="Proteomes" id="UP000094336">
    <property type="component" value="Unassembled WGS sequence"/>
</dbReference>
<name>A0A1E3QQY7_9ASCO</name>
<keyword evidence="1" id="KW-0802">TPR repeat</keyword>
<evidence type="ECO:0000313" key="2">
    <source>
        <dbReference type="EMBL" id="ODQ80126.1"/>
    </source>
</evidence>
<keyword evidence="3" id="KW-1185">Reference proteome</keyword>
<sequence>MSLSLIFEARALLQQHNPQQALELLKPHLEEFKDNTQYLTILAEALMECSDLESAYEVLTRAVELDPRAETGTEKFFYLGQIIGSQEGLRLLKVGIEQLHAKLEIAKSNPAAASTDSFILDLLVSHHSIEAVTAYMVSKINHALLSCIEIWMTDLCMEDEAETECETLIQYALAFQPENPENWSTLGSIRISQQRNDDAREALTKAWHLFDEKKTQLEGSANSSSAGDSDVDYTDLIQPLLALSHHLLNIFELALASSASSAVQDIDDSNLESYYLEAFACYLQVKQQKFVAMASEEQAKYENDFQSLSIDLAADSQSDELALLLKQSRTALVAGWKLCQSDAVDMEDPDVAELGQQIVALLEETGGKVKMSEMRDEKFEVEEGWENEIDMNDS</sequence>
<dbReference type="Pfam" id="PF14559">
    <property type="entry name" value="TPR_19"/>
    <property type="match status" value="1"/>
</dbReference>
<evidence type="ECO:0000313" key="3">
    <source>
        <dbReference type="Proteomes" id="UP000094336"/>
    </source>
</evidence>
<gene>
    <name evidence="2" type="ORF">BABINDRAFT_161113</name>
</gene>
<dbReference type="STRING" id="984486.A0A1E3QQY7"/>